<evidence type="ECO:0000259" key="1">
    <source>
        <dbReference type="PROSITE" id="PS51819"/>
    </source>
</evidence>
<evidence type="ECO:0000313" key="2">
    <source>
        <dbReference type="EMBL" id="NYI93000.1"/>
    </source>
</evidence>
<proteinExistence type="predicted"/>
<comment type="caution">
    <text evidence="2">The sequence shown here is derived from an EMBL/GenBank/DDBJ whole genome shotgun (WGS) entry which is preliminary data.</text>
</comment>
<dbReference type="Pfam" id="PF18029">
    <property type="entry name" value="Glyoxalase_6"/>
    <property type="match status" value="1"/>
</dbReference>
<keyword evidence="3" id="KW-1185">Reference proteome</keyword>
<sequence length="119" mass="12729">MPIATLAAINVDCTDPLALARFWAALLGGEVVIATPDFCAVQAGPVHLGAVRVAAHQAPTWPSAEHPKQLHLDLAAQDLDAAEHEAIHLGATRESHQPDPARFRVLRDPAGHPFCLRAR</sequence>
<name>A0A853BDC4_9PSEU</name>
<dbReference type="PANTHER" id="PTHR35908:SF1">
    <property type="entry name" value="CONSERVED PROTEIN"/>
    <property type="match status" value="1"/>
</dbReference>
<dbReference type="Proteomes" id="UP000549616">
    <property type="component" value="Unassembled WGS sequence"/>
</dbReference>
<dbReference type="InterPro" id="IPR041581">
    <property type="entry name" value="Glyoxalase_6"/>
</dbReference>
<dbReference type="PROSITE" id="PS51819">
    <property type="entry name" value="VOC"/>
    <property type="match status" value="1"/>
</dbReference>
<dbReference type="RefSeq" id="WP_179777251.1">
    <property type="nucleotide sequence ID" value="NZ_JACCFK010000002.1"/>
</dbReference>
<dbReference type="InterPro" id="IPR029068">
    <property type="entry name" value="Glyas_Bleomycin-R_OHBP_Dase"/>
</dbReference>
<accession>A0A853BDC4</accession>
<dbReference type="SUPFAM" id="SSF54593">
    <property type="entry name" value="Glyoxalase/Bleomycin resistance protein/Dihydroxybiphenyl dioxygenase"/>
    <property type="match status" value="1"/>
</dbReference>
<dbReference type="CDD" id="cd06587">
    <property type="entry name" value="VOC"/>
    <property type="match status" value="1"/>
</dbReference>
<organism evidence="2 3">
    <name type="scientific">Amycolatopsis endophytica</name>
    <dbReference type="NCBI Taxonomy" id="860233"/>
    <lineage>
        <taxon>Bacteria</taxon>
        <taxon>Bacillati</taxon>
        <taxon>Actinomycetota</taxon>
        <taxon>Actinomycetes</taxon>
        <taxon>Pseudonocardiales</taxon>
        <taxon>Pseudonocardiaceae</taxon>
        <taxon>Amycolatopsis</taxon>
    </lineage>
</organism>
<dbReference type="AlphaFoldDB" id="A0A853BDC4"/>
<protein>
    <recommendedName>
        <fullName evidence="1">VOC domain-containing protein</fullName>
    </recommendedName>
</protein>
<reference evidence="2 3" key="1">
    <citation type="submission" date="2020-07" db="EMBL/GenBank/DDBJ databases">
        <title>Sequencing the genomes of 1000 actinobacteria strains.</title>
        <authorList>
            <person name="Klenk H.-P."/>
        </authorList>
    </citation>
    <scope>NUCLEOTIDE SEQUENCE [LARGE SCALE GENOMIC DNA]</scope>
    <source>
        <strain evidence="2 3">DSM 104006</strain>
    </source>
</reference>
<gene>
    <name evidence="2" type="ORF">HNR02_006375</name>
</gene>
<dbReference type="PANTHER" id="PTHR35908">
    <property type="entry name" value="HYPOTHETICAL FUSION PROTEIN"/>
    <property type="match status" value="1"/>
</dbReference>
<dbReference type="InterPro" id="IPR037523">
    <property type="entry name" value="VOC_core"/>
</dbReference>
<feature type="domain" description="VOC" evidence="1">
    <location>
        <begin position="5"/>
        <end position="119"/>
    </location>
</feature>
<dbReference type="Gene3D" id="3.10.180.10">
    <property type="entry name" value="2,3-Dihydroxybiphenyl 1,2-Dioxygenase, domain 1"/>
    <property type="match status" value="1"/>
</dbReference>
<evidence type="ECO:0000313" key="3">
    <source>
        <dbReference type="Proteomes" id="UP000549616"/>
    </source>
</evidence>
<dbReference type="EMBL" id="JACCFK010000002">
    <property type="protein sequence ID" value="NYI93000.1"/>
    <property type="molecule type" value="Genomic_DNA"/>
</dbReference>